<feature type="compositionally biased region" description="Basic and acidic residues" evidence="1">
    <location>
        <begin position="211"/>
        <end position="220"/>
    </location>
</feature>
<feature type="compositionally biased region" description="Polar residues" evidence="1">
    <location>
        <begin position="229"/>
        <end position="239"/>
    </location>
</feature>
<dbReference type="Proteomes" id="UP001162090">
    <property type="component" value="Chromosome 4"/>
</dbReference>
<dbReference type="Gene3D" id="6.10.250.2010">
    <property type="match status" value="1"/>
</dbReference>
<evidence type="ECO:0000313" key="2">
    <source>
        <dbReference type="EMBL" id="CAI4057992.1"/>
    </source>
</evidence>
<dbReference type="InterPro" id="IPR018465">
    <property type="entry name" value="Scm3/HJURP"/>
</dbReference>
<evidence type="ECO:0000313" key="3">
    <source>
        <dbReference type="Proteomes" id="UP001162090"/>
    </source>
</evidence>
<feature type="compositionally biased region" description="Basic and acidic residues" evidence="1">
    <location>
        <begin position="23"/>
        <end position="34"/>
    </location>
</feature>
<accession>A0AA35JDE8</accession>
<gene>
    <name evidence="2" type="primary">SUVC04G1040</name>
    <name evidence="2" type="ORF">SUVC_04G1040</name>
</gene>
<feature type="compositionally biased region" description="Acidic residues" evidence="1">
    <location>
        <begin position="198"/>
        <end position="210"/>
    </location>
</feature>
<dbReference type="GO" id="GO:0005634">
    <property type="term" value="C:nucleus"/>
    <property type="evidence" value="ECO:0007669"/>
    <property type="project" value="InterPro"/>
</dbReference>
<dbReference type="Pfam" id="PF10384">
    <property type="entry name" value="Scm3"/>
    <property type="match status" value="1"/>
</dbReference>
<feature type="region of interest" description="Disordered" evidence="1">
    <location>
        <begin position="166"/>
        <end position="239"/>
    </location>
</feature>
<dbReference type="AlphaFoldDB" id="A0AA35JDE8"/>
<sequence length="239" mass="27355">MKTNKKVSKKRTLKNLHGALKGLLKESSKKSEAKIRKHHDHGSLPQVHAPIIEKGAKRRRHSGEVRPIAERNGHVYIMSKENQVIPKLSDDEVMQRHIRADENMKEVWSNIISKYESLEDQGDLVDLNTGEIVEDNGHIKQLTTNDATKDKKTRYTSVLRDIIDISDEDDGDKDDEYTIWANNSESSDSDADAGNGHEEEEEEEEGPEADAEFKNYETKLSRRIRRDLTQQQPPYSGRI</sequence>
<proteinExistence type="predicted"/>
<feature type="compositionally biased region" description="Basic residues" evidence="1">
    <location>
        <begin position="1"/>
        <end position="14"/>
    </location>
</feature>
<evidence type="ECO:0000256" key="1">
    <source>
        <dbReference type="SAM" id="MobiDB-lite"/>
    </source>
</evidence>
<feature type="region of interest" description="Disordered" evidence="1">
    <location>
        <begin position="1"/>
        <end position="48"/>
    </location>
</feature>
<feature type="compositionally biased region" description="Acidic residues" evidence="1">
    <location>
        <begin position="166"/>
        <end position="177"/>
    </location>
</feature>
<reference evidence="2" key="1">
    <citation type="submission" date="2022-10" db="EMBL/GenBank/DDBJ databases">
        <authorList>
            <person name="Byrne P K."/>
        </authorList>
    </citation>
    <scope>NUCLEOTIDE SEQUENCE</scope>
    <source>
        <strain evidence="2">CBS7001</strain>
    </source>
</reference>
<protein>
    <recommendedName>
        <fullName evidence="4">Scm3p</fullName>
    </recommendedName>
</protein>
<organism evidence="2 3">
    <name type="scientific">Saccharomyces uvarum</name>
    <name type="common">Yeast</name>
    <name type="synonym">Saccharomyces bayanus var. uvarum</name>
    <dbReference type="NCBI Taxonomy" id="230603"/>
    <lineage>
        <taxon>Eukaryota</taxon>
        <taxon>Fungi</taxon>
        <taxon>Dikarya</taxon>
        <taxon>Ascomycota</taxon>
        <taxon>Saccharomycotina</taxon>
        <taxon>Saccharomycetes</taxon>
        <taxon>Saccharomycetales</taxon>
        <taxon>Saccharomycetaceae</taxon>
        <taxon>Saccharomyces</taxon>
    </lineage>
</organism>
<dbReference type="GO" id="GO:0042393">
    <property type="term" value="F:histone binding"/>
    <property type="evidence" value="ECO:0007669"/>
    <property type="project" value="InterPro"/>
</dbReference>
<dbReference type="EMBL" id="OX365915">
    <property type="protein sequence ID" value="CAI4057992.1"/>
    <property type="molecule type" value="Genomic_DNA"/>
</dbReference>
<name>A0AA35JDE8_SACUV</name>
<evidence type="ECO:0008006" key="4">
    <source>
        <dbReference type="Google" id="ProtNLM"/>
    </source>
</evidence>